<dbReference type="Gene3D" id="3.50.30.50">
    <property type="entry name" value="Putative cyclase"/>
    <property type="match status" value="1"/>
</dbReference>
<name>A0ABT9XD43_9BACL</name>
<proteinExistence type="predicted"/>
<gene>
    <name evidence="1" type="ORF">J2S03_000016</name>
</gene>
<dbReference type="PANTHER" id="PTHR31118:SF32">
    <property type="entry name" value="KYNURENINE FORMAMIDASE"/>
    <property type="match status" value="1"/>
</dbReference>
<dbReference type="InterPro" id="IPR007325">
    <property type="entry name" value="KFase/CYL"/>
</dbReference>
<evidence type="ECO:0000313" key="2">
    <source>
        <dbReference type="Proteomes" id="UP001232973"/>
    </source>
</evidence>
<comment type="caution">
    <text evidence="1">The sequence shown here is derived from an EMBL/GenBank/DDBJ whole genome shotgun (WGS) entry which is preliminary data.</text>
</comment>
<dbReference type="InterPro" id="IPR037175">
    <property type="entry name" value="KFase_sf"/>
</dbReference>
<dbReference type="Proteomes" id="UP001232973">
    <property type="component" value="Unassembled WGS sequence"/>
</dbReference>
<dbReference type="SUPFAM" id="SSF102198">
    <property type="entry name" value="Putative cyclase"/>
    <property type="match status" value="1"/>
</dbReference>
<reference evidence="1 2" key="1">
    <citation type="submission" date="2023-07" db="EMBL/GenBank/DDBJ databases">
        <title>Genomic Encyclopedia of Type Strains, Phase IV (KMG-IV): sequencing the most valuable type-strain genomes for metagenomic binning, comparative biology and taxonomic classification.</title>
        <authorList>
            <person name="Goeker M."/>
        </authorList>
    </citation>
    <scope>NUCLEOTIDE SEQUENCE [LARGE SCALE GENOMIC DNA]</scope>
    <source>
        <strain evidence="1 2">DSM 4006</strain>
    </source>
</reference>
<dbReference type="EMBL" id="JAUSTP010000001">
    <property type="protein sequence ID" value="MDQ0188212.1"/>
    <property type="molecule type" value="Genomic_DNA"/>
</dbReference>
<dbReference type="GO" id="GO:0004061">
    <property type="term" value="F:arylformamidase activity"/>
    <property type="evidence" value="ECO:0007669"/>
    <property type="project" value="UniProtKB-EC"/>
</dbReference>
<sequence>MAVFYDISLPIYEGMPVYKNKPEKQTTFETTADFSSGTSHETRIHMDAHAGTHVDAPLHMTPGGATIETLDVQRLMRNVKVIDMTHVVDHIALSDVEPLGLQRGDFVLFKTSNSFDQQFNAAFVFIAKDAAKYLAEAGIDGVGVDGLGIERSQPGHETHKLLMDAGVIILEGLALQEVPAGEYWMAALPLRLIGTDAAPVRAVLLDKR</sequence>
<keyword evidence="1" id="KW-0378">Hydrolase</keyword>
<accession>A0ABT9XD43</accession>
<protein>
    <submittedName>
        <fullName evidence="1">Arylformamidase</fullName>
        <ecNumber evidence="1">3.5.1.9</ecNumber>
    </submittedName>
</protein>
<dbReference type="EC" id="3.5.1.9" evidence="1"/>
<organism evidence="1 2">
    <name type="scientific">Alicyclobacillus cycloheptanicus</name>
    <dbReference type="NCBI Taxonomy" id="1457"/>
    <lineage>
        <taxon>Bacteria</taxon>
        <taxon>Bacillati</taxon>
        <taxon>Bacillota</taxon>
        <taxon>Bacilli</taxon>
        <taxon>Bacillales</taxon>
        <taxon>Alicyclobacillaceae</taxon>
        <taxon>Alicyclobacillus</taxon>
    </lineage>
</organism>
<dbReference type="RefSeq" id="WP_274455633.1">
    <property type="nucleotide sequence ID" value="NZ_CP067097.1"/>
</dbReference>
<dbReference type="Pfam" id="PF04199">
    <property type="entry name" value="Cyclase"/>
    <property type="match status" value="1"/>
</dbReference>
<keyword evidence="2" id="KW-1185">Reference proteome</keyword>
<dbReference type="PANTHER" id="PTHR31118">
    <property type="entry name" value="CYCLASE-LIKE PROTEIN 2"/>
    <property type="match status" value="1"/>
</dbReference>
<evidence type="ECO:0000313" key="1">
    <source>
        <dbReference type="EMBL" id="MDQ0188212.1"/>
    </source>
</evidence>